<comment type="caution">
    <text evidence="2">The sequence shown here is derived from an EMBL/GenBank/DDBJ whole genome shotgun (WGS) entry which is preliminary data.</text>
</comment>
<feature type="signal peptide" evidence="1">
    <location>
        <begin position="1"/>
        <end position="21"/>
    </location>
</feature>
<sequence length="199" mass="22597">MKKSMLFIATCLLALSLSAQFSATMVYTMSGKTVNFKIFSDVNRYRYEFNENGQEVAVISQNETGDFYMLMPQQKMAIKAKANSQMSMSTDPLKQYEHFAGEGATEVIIGEESINGHPCVKKELRNIQKNEFGESNQHLFTVWYSEEFNFPLKMVNHIDGTSSSGMEVKDIKAWTPDEASFSIPEGFTIMDQAMMMPER</sequence>
<proteinExistence type="predicted"/>
<accession>A0A831PL55</accession>
<name>A0A831PL55_9BACT</name>
<dbReference type="Proteomes" id="UP000886047">
    <property type="component" value="Unassembled WGS sequence"/>
</dbReference>
<evidence type="ECO:0000313" key="2">
    <source>
        <dbReference type="EMBL" id="HDR52235.1"/>
    </source>
</evidence>
<dbReference type="EMBL" id="DSDK01000640">
    <property type="protein sequence ID" value="HDR52235.1"/>
    <property type="molecule type" value="Genomic_DNA"/>
</dbReference>
<dbReference type="Gene3D" id="2.50.20.10">
    <property type="entry name" value="Lipoprotein localisation LolA/LolB/LppX"/>
    <property type="match status" value="1"/>
</dbReference>
<gene>
    <name evidence="2" type="ORF">ENN90_11550</name>
</gene>
<dbReference type="AlphaFoldDB" id="A0A831PL55"/>
<protein>
    <submittedName>
        <fullName evidence="2">DUF4412 domain-containing protein</fullName>
    </submittedName>
</protein>
<organism evidence="2">
    <name type="scientific">Mariniphaga anaerophila</name>
    <dbReference type="NCBI Taxonomy" id="1484053"/>
    <lineage>
        <taxon>Bacteria</taxon>
        <taxon>Pseudomonadati</taxon>
        <taxon>Bacteroidota</taxon>
        <taxon>Bacteroidia</taxon>
        <taxon>Marinilabiliales</taxon>
        <taxon>Prolixibacteraceae</taxon>
        <taxon>Mariniphaga</taxon>
    </lineage>
</organism>
<feature type="chain" id="PRO_5032845946" evidence="1">
    <location>
        <begin position="22"/>
        <end position="199"/>
    </location>
</feature>
<keyword evidence="1" id="KW-0732">Signal</keyword>
<evidence type="ECO:0000256" key="1">
    <source>
        <dbReference type="SAM" id="SignalP"/>
    </source>
</evidence>
<reference evidence="2" key="1">
    <citation type="journal article" date="2020" name="mSystems">
        <title>Genome- and Community-Level Interaction Insights into Carbon Utilization and Element Cycling Functions of Hydrothermarchaeota in Hydrothermal Sediment.</title>
        <authorList>
            <person name="Zhou Z."/>
            <person name="Liu Y."/>
            <person name="Xu W."/>
            <person name="Pan J."/>
            <person name="Luo Z.H."/>
            <person name="Li M."/>
        </authorList>
    </citation>
    <scope>NUCLEOTIDE SEQUENCE [LARGE SCALE GENOMIC DNA]</scope>
    <source>
        <strain evidence="2">SpSt-1217</strain>
    </source>
</reference>